<dbReference type="Gene3D" id="3.40.630.30">
    <property type="match status" value="1"/>
</dbReference>
<name>A0A6N7IU04_9FIRM</name>
<dbReference type="EMBL" id="WHYR01000057">
    <property type="protein sequence ID" value="MQL53615.1"/>
    <property type="molecule type" value="Genomic_DNA"/>
</dbReference>
<evidence type="ECO:0000313" key="2">
    <source>
        <dbReference type="Proteomes" id="UP000441717"/>
    </source>
</evidence>
<accession>A0A6N7IU04</accession>
<dbReference type="InterPro" id="IPR016181">
    <property type="entry name" value="Acyl_CoA_acyltransferase"/>
</dbReference>
<protein>
    <recommendedName>
        <fullName evidence="3">N-acetyltransferase domain-containing protein</fullName>
    </recommendedName>
</protein>
<evidence type="ECO:0008006" key="3">
    <source>
        <dbReference type="Google" id="ProtNLM"/>
    </source>
</evidence>
<dbReference type="Proteomes" id="UP000441717">
    <property type="component" value="Unassembled WGS sequence"/>
</dbReference>
<sequence length="358" mass="41314">MIKKFDYLPFANCDLTDPFFKSLKDDYPEFPQWFAKKIENKEKAFVYKDELGIRAFLYLKKEDEPIELKGGMLPSKKRLKIGTLKLDDRVRGLRLGEGIIGIALWKWQEMDVSEIYVTIFPKHEVLISLIEKFGFKKVGINDRGENIYLKSKSDLDSSDPFKLFPYINPNFTKAGYIPIYDEYHDTLFPYSELFNTKQEVQEIAAANGITKVFIGAPSSKLHHKVGEPVLIYRIHTGSQPKQYKSVVTSFCTITNLTVIRQSKRDLIGFEDYLKLAGNKTVFSFEELKDLYYKKANLVIIELIYNGFFGKGKNITYKTIKDSGLFEGYPYNVQLSKEDFISIIRMGGKDEKNVIAYSS</sequence>
<keyword evidence="2" id="KW-1185">Reference proteome</keyword>
<gene>
    <name evidence="1" type="ORF">GFC01_15355</name>
</gene>
<dbReference type="OrthoDB" id="9773249at2"/>
<dbReference type="AlphaFoldDB" id="A0A6N7IU04"/>
<proteinExistence type="predicted"/>
<comment type="caution">
    <text evidence="1">The sequence shown here is derived from an EMBL/GenBank/DDBJ whole genome shotgun (WGS) entry which is preliminary data.</text>
</comment>
<organism evidence="1 2">
    <name type="scientific">Desulfofundulus thermobenzoicus</name>
    <dbReference type="NCBI Taxonomy" id="29376"/>
    <lineage>
        <taxon>Bacteria</taxon>
        <taxon>Bacillati</taxon>
        <taxon>Bacillota</taxon>
        <taxon>Clostridia</taxon>
        <taxon>Eubacteriales</taxon>
        <taxon>Peptococcaceae</taxon>
        <taxon>Desulfofundulus</taxon>
    </lineage>
</organism>
<reference evidence="1 2" key="1">
    <citation type="submission" date="2019-10" db="EMBL/GenBank/DDBJ databases">
        <title>Comparative genomics of sulfur disproportionating microorganisms.</title>
        <authorList>
            <person name="Ward L.M."/>
            <person name="Bertran E."/>
            <person name="Johnston D."/>
        </authorList>
    </citation>
    <scope>NUCLEOTIDE SEQUENCE [LARGE SCALE GENOMIC DNA]</scope>
    <source>
        <strain evidence="1 2">DSM 14055</strain>
    </source>
</reference>
<dbReference type="RefSeq" id="WP_152948078.1">
    <property type="nucleotide sequence ID" value="NZ_WHYR01000057.1"/>
</dbReference>
<evidence type="ECO:0000313" key="1">
    <source>
        <dbReference type="EMBL" id="MQL53615.1"/>
    </source>
</evidence>
<dbReference type="SUPFAM" id="SSF55729">
    <property type="entry name" value="Acyl-CoA N-acyltransferases (Nat)"/>
    <property type="match status" value="1"/>
</dbReference>